<dbReference type="AlphaFoldDB" id="A0A2J8BAC3"/>
<sequence length="148" mass="16551">MSLKEILLQDMKEAMKAKAEGKTALAVIRMIRSAIRNKEIDEKIELDDAGVGAVIAKEMKQRKESLVEFEKAGRDDLIAQIKDEIMVLEKYMPKQLSPEEVRQIVVRAIAGKSSITMGEVMKLVMPQVQGKADGRIVSQVVKELLQQS</sequence>
<dbReference type="Gene3D" id="1.10.10.410">
    <property type="match status" value="1"/>
</dbReference>
<dbReference type="Pfam" id="PF09424">
    <property type="entry name" value="YqeY"/>
    <property type="match status" value="1"/>
</dbReference>
<gene>
    <name evidence="1" type="ORF">CAL30_04665</name>
</gene>
<organism evidence="1 2">
    <name type="scientific">Megasphaera hutchinsoni</name>
    <dbReference type="NCBI Taxonomy" id="1588748"/>
    <lineage>
        <taxon>Bacteria</taxon>
        <taxon>Bacillati</taxon>
        <taxon>Bacillota</taxon>
        <taxon>Negativicutes</taxon>
        <taxon>Veillonellales</taxon>
        <taxon>Veillonellaceae</taxon>
        <taxon>Megasphaera</taxon>
    </lineage>
</organism>
<dbReference type="Gene3D" id="1.10.1510.10">
    <property type="entry name" value="Uncharacterised protein YqeY/AIM41 PF09424, N-terminal domain"/>
    <property type="match status" value="1"/>
</dbReference>
<dbReference type="InterPro" id="IPR042184">
    <property type="entry name" value="YqeY/Aim41_N"/>
</dbReference>
<dbReference type="PANTHER" id="PTHR28055:SF1">
    <property type="entry name" value="ALTERED INHERITANCE OF MITOCHONDRIA PROTEIN 41, MITOCHONDRIAL"/>
    <property type="match status" value="1"/>
</dbReference>
<comment type="caution">
    <text evidence="1">The sequence shown here is derived from an EMBL/GenBank/DDBJ whole genome shotgun (WGS) entry which is preliminary data.</text>
</comment>
<dbReference type="EMBL" id="NFMF01000006">
    <property type="protein sequence ID" value="PNH21724.1"/>
    <property type="molecule type" value="Genomic_DNA"/>
</dbReference>
<dbReference type="SUPFAM" id="SSF89095">
    <property type="entry name" value="GatB/YqeY motif"/>
    <property type="match status" value="1"/>
</dbReference>
<dbReference type="PANTHER" id="PTHR28055">
    <property type="entry name" value="ALTERED INHERITANCE OF MITOCHONDRIA PROTEIN 41, MITOCHONDRIAL"/>
    <property type="match status" value="1"/>
</dbReference>
<dbReference type="InterPro" id="IPR003789">
    <property type="entry name" value="Asn/Gln_tRNA_amidoTrase-B-like"/>
</dbReference>
<protein>
    <submittedName>
        <fullName evidence="1">Aspartyl-tRNA amidotransferase</fullName>
    </submittedName>
</protein>
<reference evidence="1 2" key="1">
    <citation type="submission" date="2017-05" db="EMBL/GenBank/DDBJ databases">
        <authorList>
            <person name="Song R."/>
            <person name="Chenine A.L."/>
            <person name="Ruprecht R.M."/>
        </authorList>
    </citation>
    <scope>NUCLEOTIDE SEQUENCE [LARGE SCALE GENOMIC DNA]</scope>
    <source>
        <strain evidence="1 2">KA00229</strain>
    </source>
</reference>
<dbReference type="GO" id="GO:0016740">
    <property type="term" value="F:transferase activity"/>
    <property type="evidence" value="ECO:0007669"/>
    <property type="project" value="UniProtKB-KW"/>
</dbReference>
<keyword evidence="1" id="KW-0808">Transferase</keyword>
<dbReference type="RefSeq" id="WP_102889449.1">
    <property type="nucleotide sequence ID" value="NZ_NFMF01000006.1"/>
</dbReference>
<evidence type="ECO:0000313" key="2">
    <source>
        <dbReference type="Proteomes" id="UP000242958"/>
    </source>
</evidence>
<dbReference type="Proteomes" id="UP000242958">
    <property type="component" value="Unassembled WGS sequence"/>
</dbReference>
<name>A0A2J8BAC3_9FIRM</name>
<dbReference type="GO" id="GO:0016884">
    <property type="term" value="F:carbon-nitrogen ligase activity, with glutamine as amido-N-donor"/>
    <property type="evidence" value="ECO:0007669"/>
    <property type="project" value="InterPro"/>
</dbReference>
<dbReference type="InterPro" id="IPR023168">
    <property type="entry name" value="GatB_Yqey_C_2"/>
</dbReference>
<accession>A0A2J8BAC3</accession>
<evidence type="ECO:0000313" key="1">
    <source>
        <dbReference type="EMBL" id="PNH21724.1"/>
    </source>
</evidence>
<dbReference type="InterPro" id="IPR019004">
    <property type="entry name" value="YqeY/Aim41"/>
</dbReference>
<proteinExistence type="predicted"/>